<dbReference type="InterPro" id="IPR050309">
    <property type="entry name" value="Type-B_Carboxylest/Lipase"/>
</dbReference>
<keyword evidence="2" id="KW-0732">Signal</keyword>
<dbReference type="PANTHER" id="PTHR11559">
    <property type="entry name" value="CARBOXYLESTERASE"/>
    <property type="match status" value="1"/>
</dbReference>
<name>A0A834K9Z7_VESVU</name>
<dbReference type="AlphaFoldDB" id="A0A834K9Z7"/>
<evidence type="ECO:0000256" key="2">
    <source>
        <dbReference type="SAM" id="SignalP"/>
    </source>
</evidence>
<evidence type="ECO:0000313" key="5">
    <source>
        <dbReference type="Proteomes" id="UP000614350"/>
    </source>
</evidence>
<dbReference type="PROSITE" id="PS00941">
    <property type="entry name" value="CARBOXYLESTERASE_B_2"/>
    <property type="match status" value="1"/>
</dbReference>
<dbReference type="InterPro" id="IPR029058">
    <property type="entry name" value="AB_hydrolase_fold"/>
</dbReference>
<evidence type="ECO:0000256" key="1">
    <source>
        <dbReference type="ARBA" id="ARBA00023180"/>
    </source>
</evidence>
<sequence length="562" mass="63329">MPGAAGLSQTVNMWLIKLVLSALVAFVWVTAEEEIQVEIPQGILKGLKLQTVWHNKPYYSFKGIPYAKPNVGVDKFRMSEPADPWEGVYDATKHRSFCPLFCMVQQTVVGDEDCLYLNVYTPEMNKDANKAVMVWIHGGNWNSGFGNSDFYGPDFLVEQDVVVVTFNYRLGAIGFLNTGDEHAPGNAGMKDQVMALMWVKDNIHYFGGSPNRVTIFGEDAGGASVQYHMLSPMSEGLFNNVIEQSGSILNPWALQYQPKEMAFKLGETLGIRTQDTGELVNKLAEFSGKDLVTASMEMMKDINTMNGLSYAFVPAVEYDFGQDVFLTSDPWTLLKTGKITNVPIMGGVTLNESAFMAEALLSKAEYLNGQLEDVLPNDINITDPVQRKQLAESMKEFYLHGKDISKNTEEEFTQMLTDAYFTTGTAFSLNFITHRNTASVYQYLFEYESPVGFMKNVANSEKGVAHGDELVYLFYSNFFNNLPKPGSSQEKMTRIMTKLWTNFAKDGNPTTKLDEDITINWEPKNREICKYIHINQDLNMDRHLLGERVPFWAEMYKNAMNA</sequence>
<feature type="chain" id="PRO_5032535741" description="Carboxylesterase type B domain-containing protein" evidence="2">
    <location>
        <begin position="32"/>
        <end position="562"/>
    </location>
</feature>
<dbReference type="Gene3D" id="3.40.50.1820">
    <property type="entry name" value="alpha/beta hydrolase"/>
    <property type="match status" value="1"/>
</dbReference>
<reference evidence="4" key="1">
    <citation type="journal article" date="2020" name="G3 (Bethesda)">
        <title>High-Quality Assemblies for Three Invasive Social Wasps from the &lt;i&gt;Vespula&lt;/i&gt; Genus.</title>
        <authorList>
            <person name="Harrop T.W.R."/>
            <person name="Guhlin J."/>
            <person name="McLaughlin G.M."/>
            <person name="Permina E."/>
            <person name="Stockwell P."/>
            <person name="Gilligan J."/>
            <person name="Le Lec M.F."/>
            <person name="Gruber M.A.M."/>
            <person name="Quinn O."/>
            <person name="Lovegrove M."/>
            <person name="Duncan E.J."/>
            <person name="Remnant E.J."/>
            <person name="Van Eeckhoven J."/>
            <person name="Graham B."/>
            <person name="Knapp R.A."/>
            <person name="Langford K.W."/>
            <person name="Kronenberg Z."/>
            <person name="Press M.O."/>
            <person name="Eacker S.M."/>
            <person name="Wilson-Rankin E.E."/>
            <person name="Purcell J."/>
            <person name="Lester P.J."/>
            <person name="Dearden P.K."/>
        </authorList>
    </citation>
    <scope>NUCLEOTIDE SEQUENCE</scope>
    <source>
        <strain evidence="4">Marl-1</strain>
    </source>
</reference>
<feature type="signal peptide" evidence="2">
    <location>
        <begin position="1"/>
        <end position="31"/>
    </location>
</feature>
<dbReference type="Pfam" id="PF00135">
    <property type="entry name" value="COesterase"/>
    <property type="match status" value="1"/>
</dbReference>
<accession>A0A834K9Z7</accession>
<dbReference type="InterPro" id="IPR019819">
    <property type="entry name" value="Carboxylesterase_B_CS"/>
</dbReference>
<protein>
    <recommendedName>
        <fullName evidence="3">Carboxylesterase type B domain-containing protein</fullName>
    </recommendedName>
</protein>
<dbReference type="SUPFAM" id="SSF53474">
    <property type="entry name" value="alpha/beta-Hydrolases"/>
    <property type="match status" value="1"/>
</dbReference>
<proteinExistence type="predicted"/>
<dbReference type="EMBL" id="JACSEA010000004">
    <property type="protein sequence ID" value="KAF7402670.1"/>
    <property type="molecule type" value="Genomic_DNA"/>
</dbReference>
<dbReference type="Proteomes" id="UP000614350">
    <property type="component" value="Unassembled WGS sequence"/>
</dbReference>
<organism evidence="4 5">
    <name type="scientific">Vespula vulgaris</name>
    <name type="common">Yellow jacket</name>
    <name type="synonym">Wasp</name>
    <dbReference type="NCBI Taxonomy" id="7454"/>
    <lineage>
        <taxon>Eukaryota</taxon>
        <taxon>Metazoa</taxon>
        <taxon>Ecdysozoa</taxon>
        <taxon>Arthropoda</taxon>
        <taxon>Hexapoda</taxon>
        <taxon>Insecta</taxon>
        <taxon>Pterygota</taxon>
        <taxon>Neoptera</taxon>
        <taxon>Endopterygota</taxon>
        <taxon>Hymenoptera</taxon>
        <taxon>Apocrita</taxon>
        <taxon>Aculeata</taxon>
        <taxon>Vespoidea</taxon>
        <taxon>Vespidae</taxon>
        <taxon>Vespinae</taxon>
        <taxon>Vespula</taxon>
    </lineage>
</organism>
<comment type="caution">
    <text evidence="4">The sequence shown here is derived from an EMBL/GenBank/DDBJ whole genome shotgun (WGS) entry which is preliminary data.</text>
</comment>
<dbReference type="InterPro" id="IPR002018">
    <property type="entry name" value="CarbesteraseB"/>
</dbReference>
<evidence type="ECO:0000259" key="3">
    <source>
        <dbReference type="Pfam" id="PF00135"/>
    </source>
</evidence>
<feature type="domain" description="Carboxylesterase type B" evidence="3">
    <location>
        <begin position="35"/>
        <end position="552"/>
    </location>
</feature>
<keyword evidence="5" id="KW-1185">Reference proteome</keyword>
<evidence type="ECO:0000313" key="4">
    <source>
        <dbReference type="EMBL" id="KAF7402670.1"/>
    </source>
</evidence>
<gene>
    <name evidence="4" type="ORF">HZH66_004937</name>
</gene>
<keyword evidence="1" id="KW-0325">Glycoprotein</keyword>